<dbReference type="SUPFAM" id="SSF88946">
    <property type="entry name" value="Sigma2 domain of RNA polymerase sigma factors"/>
    <property type="match status" value="1"/>
</dbReference>
<dbReference type="HOGENOM" id="CLU_047691_4_3_10"/>
<dbReference type="OrthoDB" id="9782991at2"/>
<evidence type="ECO:0000259" key="5">
    <source>
        <dbReference type="Pfam" id="PF04542"/>
    </source>
</evidence>
<dbReference type="NCBIfam" id="TIGR02937">
    <property type="entry name" value="sigma70-ECF"/>
    <property type="match status" value="1"/>
</dbReference>
<dbReference type="InterPro" id="IPR013325">
    <property type="entry name" value="RNA_pol_sigma_r2"/>
</dbReference>
<dbReference type="Gene3D" id="1.10.10.10">
    <property type="entry name" value="Winged helix-like DNA-binding domain superfamily/Winged helix DNA-binding domain"/>
    <property type="match status" value="1"/>
</dbReference>
<evidence type="ECO:0000256" key="2">
    <source>
        <dbReference type="ARBA" id="ARBA00023015"/>
    </source>
</evidence>
<dbReference type="GO" id="GO:0006352">
    <property type="term" value="P:DNA-templated transcription initiation"/>
    <property type="evidence" value="ECO:0007669"/>
    <property type="project" value="InterPro"/>
</dbReference>
<dbReference type="InterPro" id="IPR013324">
    <property type="entry name" value="RNA_pol_sigma_r3/r4-like"/>
</dbReference>
<evidence type="ECO:0000256" key="3">
    <source>
        <dbReference type="ARBA" id="ARBA00023082"/>
    </source>
</evidence>
<feature type="domain" description="RNA polymerase sigma-70 region 2" evidence="5">
    <location>
        <begin position="19"/>
        <end position="83"/>
    </location>
</feature>
<dbReference type="Proteomes" id="UP000008630">
    <property type="component" value="Chromosome"/>
</dbReference>
<dbReference type="KEGG" id="bhl:Bache_0128"/>
<reference key="1">
    <citation type="submission" date="2010-11" db="EMBL/GenBank/DDBJ databases">
        <title>The complete genome of Bacteroides helcogenes P 36-108.</title>
        <authorList>
            <consortium name="US DOE Joint Genome Institute (JGI-PGF)"/>
            <person name="Lucas S."/>
            <person name="Copeland A."/>
            <person name="Lapidus A."/>
            <person name="Bruce D."/>
            <person name="Goodwin L."/>
            <person name="Pitluck S."/>
            <person name="Kyrpides N."/>
            <person name="Mavromatis K."/>
            <person name="Ivanova N."/>
            <person name="Zeytun A."/>
            <person name="Brettin T."/>
            <person name="Detter J.C."/>
            <person name="Tapia R."/>
            <person name="Han C."/>
            <person name="Land M."/>
            <person name="Hauser L."/>
            <person name="Markowitz V."/>
            <person name="Cheng J.-F."/>
            <person name="Hugenholtz P."/>
            <person name="Woyke T."/>
            <person name="Wu D."/>
            <person name="Gronow S."/>
            <person name="Wellnitz S."/>
            <person name="Brambilla E."/>
            <person name="Klenk H.-P."/>
            <person name="Eisen J.A."/>
        </authorList>
    </citation>
    <scope>NUCLEOTIDE SEQUENCE</scope>
    <source>
        <strain>P 36-108</strain>
    </source>
</reference>
<dbReference type="InterPro" id="IPR039425">
    <property type="entry name" value="RNA_pol_sigma-70-like"/>
</dbReference>
<keyword evidence="4" id="KW-0804">Transcription</keyword>
<keyword evidence="8" id="KW-1185">Reference proteome</keyword>
<dbReference type="Pfam" id="PF04542">
    <property type="entry name" value="Sigma70_r2"/>
    <property type="match status" value="1"/>
</dbReference>
<dbReference type="STRING" id="693979.Bache_0128"/>
<dbReference type="EMBL" id="CP002352">
    <property type="protein sequence ID" value="ADV42158.1"/>
    <property type="molecule type" value="Genomic_DNA"/>
</dbReference>
<dbReference type="InterPro" id="IPR014284">
    <property type="entry name" value="RNA_pol_sigma-70_dom"/>
</dbReference>
<dbReference type="GO" id="GO:0016987">
    <property type="term" value="F:sigma factor activity"/>
    <property type="evidence" value="ECO:0007669"/>
    <property type="project" value="UniProtKB-KW"/>
</dbReference>
<gene>
    <name evidence="7" type="ordered locus">Bache_0128</name>
</gene>
<comment type="similarity">
    <text evidence="1">Belongs to the sigma-70 factor family. ECF subfamily.</text>
</comment>
<feature type="domain" description="RNA polymerase sigma factor 70 region 4 type 2" evidence="6">
    <location>
        <begin position="119"/>
        <end position="168"/>
    </location>
</feature>
<dbReference type="PANTHER" id="PTHR43133:SF46">
    <property type="entry name" value="RNA POLYMERASE SIGMA-70 FACTOR ECF SUBFAMILY"/>
    <property type="match status" value="1"/>
</dbReference>
<dbReference type="PATRIC" id="fig|693979.3.peg.134"/>
<evidence type="ECO:0000313" key="8">
    <source>
        <dbReference type="Proteomes" id="UP000008630"/>
    </source>
</evidence>
<dbReference type="NCBIfam" id="TIGR02985">
    <property type="entry name" value="Sig70_bacteroi1"/>
    <property type="match status" value="1"/>
</dbReference>
<dbReference type="Gene3D" id="1.10.1740.10">
    <property type="match status" value="1"/>
</dbReference>
<keyword evidence="3" id="KW-0731">Sigma factor</keyword>
<dbReference type="eggNOG" id="COG1595">
    <property type="taxonomic scope" value="Bacteria"/>
</dbReference>
<accession>E6SSI6</accession>
<dbReference type="SUPFAM" id="SSF88659">
    <property type="entry name" value="Sigma3 and sigma4 domains of RNA polymerase sigma factors"/>
    <property type="match status" value="1"/>
</dbReference>
<dbReference type="RefSeq" id="WP_013545796.1">
    <property type="nucleotide sequence ID" value="NC_014933.1"/>
</dbReference>
<evidence type="ECO:0000256" key="4">
    <source>
        <dbReference type="ARBA" id="ARBA00023163"/>
    </source>
</evidence>
<keyword evidence="2" id="KW-0805">Transcription regulation</keyword>
<evidence type="ECO:0000313" key="7">
    <source>
        <dbReference type="EMBL" id="ADV42158.1"/>
    </source>
</evidence>
<sequence length="176" mass="20459">MHRQNNITDMDERSFRRFVELYSSDLLYYARYLVHSKEAAEEIVSDVFFEVWQIRGKLTKIKKEKAWLLTITHNKAISYLRKNILPASSVSWDELGDHTIPTDLQTPDEYLISQEEMIRINDAINGLPPRCKQVFVLAKIEKLPYKEIADILNISVKTINIHIAKALELISSALKK</sequence>
<dbReference type="InterPro" id="IPR036388">
    <property type="entry name" value="WH-like_DNA-bd_sf"/>
</dbReference>
<name>E6SSI6_BACT6</name>
<protein>
    <submittedName>
        <fullName evidence="7">RNA polymerase, sigma-24 subunit, ECF subfamily</fullName>
    </submittedName>
</protein>
<reference evidence="7 8" key="2">
    <citation type="journal article" date="2011" name="Stand. Genomic Sci.">
        <title>Complete genome sequence of Bacteroides helcogenes type strain (P 36-108).</title>
        <authorList>
            <person name="Pati A."/>
            <person name="Gronow S."/>
            <person name="Zeytun A."/>
            <person name="Lapidus A."/>
            <person name="Nolan M."/>
            <person name="Hammon N."/>
            <person name="Deshpande S."/>
            <person name="Cheng J.F."/>
            <person name="Tapia R."/>
            <person name="Han C."/>
            <person name="Goodwin L."/>
            <person name="Pitluck S."/>
            <person name="Liolios K."/>
            <person name="Pagani I."/>
            <person name="Ivanova N."/>
            <person name="Mavromatis K."/>
            <person name="Chen A."/>
            <person name="Palaniappan K."/>
            <person name="Land M."/>
            <person name="Hauser L."/>
            <person name="Chang Y.J."/>
            <person name="Jeffries C.D."/>
            <person name="Detter J.C."/>
            <person name="Brambilla E."/>
            <person name="Rohde M."/>
            <person name="Goker M."/>
            <person name="Woyke T."/>
            <person name="Bristow J."/>
            <person name="Eisen J.A."/>
            <person name="Markowitz V."/>
            <person name="Hugenholtz P."/>
            <person name="Kyrpides N.C."/>
            <person name="Klenk H.P."/>
            <person name="Lucas S."/>
        </authorList>
    </citation>
    <scope>NUCLEOTIDE SEQUENCE [LARGE SCALE GENOMIC DNA]</scope>
    <source>
        <strain evidence="8">ATCC 35417 / DSM 20613 / JCM 6297 / CCUG 15421 / P 36-108</strain>
    </source>
</reference>
<proteinExistence type="inferred from homology"/>
<organism evidence="7 8">
    <name type="scientific">Bacteroides helcogenes (strain ATCC 35417 / DSM 20613 / JCM 6297 / CCUG 15421 / P 36-108)</name>
    <dbReference type="NCBI Taxonomy" id="693979"/>
    <lineage>
        <taxon>Bacteria</taxon>
        <taxon>Pseudomonadati</taxon>
        <taxon>Bacteroidota</taxon>
        <taxon>Bacteroidia</taxon>
        <taxon>Bacteroidales</taxon>
        <taxon>Bacteroidaceae</taxon>
        <taxon>Bacteroides</taxon>
    </lineage>
</organism>
<dbReference type="InterPro" id="IPR013249">
    <property type="entry name" value="RNA_pol_sigma70_r4_t2"/>
</dbReference>
<dbReference type="GO" id="GO:0003677">
    <property type="term" value="F:DNA binding"/>
    <property type="evidence" value="ECO:0007669"/>
    <property type="project" value="InterPro"/>
</dbReference>
<dbReference type="CDD" id="cd06171">
    <property type="entry name" value="Sigma70_r4"/>
    <property type="match status" value="1"/>
</dbReference>
<dbReference type="Pfam" id="PF08281">
    <property type="entry name" value="Sigma70_r4_2"/>
    <property type="match status" value="1"/>
</dbReference>
<evidence type="ECO:0000256" key="1">
    <source>
        <dbReference type="ARBA" id="ARBA00010641"/>
    </source>
</evidence>
<dbReference type="PANTHER" id="PTHR43133">
    <property type="entry name" value="RNA POLYMERASE ECF-TYPE SIGMA FACTO"/>
    <property type="match status" value="1"/>
</dbReference>
<dbReference type="InterPro" id="IPR007627">
    <property type="entry name" value="RNA_pol_sigma70_r2"/>
</dbReference>
<dbReference type="AlphaFoldDB" id="E6SSI6"/>
<evidence type="ECO:0000259" key="6">
    <source>
        <dbReference type="Pfam" id="PF08281"/>
    </source>
</evidence>
<dbReference type="InterPro" id="IPR014327">
    <property type="entry name" value="RNA_pol_sigma70_bacteroid"/>
</dbReference>